<feature type="compositionally biased region" description="Pro residues" evidence="1">
    <location>
        <begin position="33"/>
        <end position="43"/>
    </location>
</feature>
<keyword evidence="3" id="KW-1185">Reference proteome</keyword>
<dbReference type="AlphaFoldDB" id="A0A251UH73"/>
<evidence type="ECO:0000256" key="1">
    <source>
        <dbReference type="SAM" id="MobiDB-lite"/>
    </source>
</evidence>
<proteinExistence type="predicted"/>
<sequence>MQVKNLSPSILSSNPFVLLHQRPTPTSDYCSSPLPPYPPPSPPSTTVNPPIIPTVIHHSSPSFTTTVAAGDHHYYRRRHSSNDQTCSIERFLIFLLSVQGNPGLKTGNNEGLRS</sequence>
<dbReference type="EMBL" id="CM007895">
    <property type="protein sequence ID" value="OTG22720.1"/>
    <property type="molecule type" value="Genomic_DNA"/>
</dbReference>
<evidence type="ECO:0000313" key="3">
    <source>
        <dbReference type="Proteomes" id="UP000215914"/>
    </source>
</evidence>
<organism evidence="2 3">
    <name type="scientific">Helianthus annuus</name>
    <name type="common">Common sunflower</name>
    <dbReference type="NCBI Taxonomy" id="4232"/>
    <lineage>
        <taxon>Eukaryota</taxon>
        <taxon>Viridiplantae</taxon>
        <taxon>Streptophyta</taxon>
        <taxon>Embryophyta</taxon>
        <taxon>Tracheophyta</taxon>
        <taxon>Spermatophyta</taxon>
        <taxon>Magnoliopsida</taxon>
        <taxon>eudicotyledons</taxon>
        <taxon>Gunneridae</taxon>
        <taxon>Pentapetalae</taxon>
        <taxon>asterids</taxon>
        <taxon>campanulids</taxon>
        <taxon>Asterales</taxon>
        <taxon>Asteraceae</taxon>
        <taxon>Asteroideae</taxon>
        <taxon>Heliantheae alliance</taxon>
        <taxon>Heliantheae</taxon>
        <taxon>Helianthus</taxon>
    </lineage>
</organism>
<accession>A0A251UH73</accession>
<gene>
    <name evidence="2" type="ORF">HannXRQ_Chr06g0174571</name>
</gene>
<name>A0A251UH73_HELAN</name>
<dbReference type="Proteomes" id="UP000215914">
    <property type="component" value="Chromosome 6"/>
</dbReference>
<dbReference type="InParanoid" id="A0A251UH73"/>
<protein>
    <submittedName>
        <fullName evidence="2">Uncharacterized protein</fullName>
    </submittedName>
</protein>
<reference evidence="3" key="1">
    <citation type="journal article" date="2017" name="Nature">
        <title>The sunflower genome provides insights into oil metabolism, flowering and Asterid evolution.</title>
        <authorList>
            <person name="Badouin H."/>
            <person name="Gouzy J."/>
            <person name="Grassa C.J."/>
            <person name="Murat F."/>
            <person name="Staton S.E."/>
            <person name="Cottret L."/>
            <person name="Lelandais-Briere C."/>
            <person name="Owens G.L."/>
            <person name="Carrere S."/>
            <person name="Mayjonade B."/>
            <person name="Legrand L."/>
            <person name="Gill N."/>
            <person name="Kane N.C."/>
            <person name="Bowers J.E."/>
            <person name="Hubner S."/>
            <person name="Bellec A."/>
            <person name="Berard A."/>
            <person name="Berges H."/>
            <person name="Blanchet N."/>
            <person name="Boniface M.C."/>
            <person name="Brunel D."/>
            <person name="Catrice O."/>
            <person name="Chaidir N."/>
            <person name="Claudel C."/>
            <person name="Donnadieu C."/>
            <person name="Faraut T."/>
            <person name="Fievet G."/>
            <person name="Helmstetter N."/>
            <person name="King M."/>
            <person name="Knapp S.J."/>
            <person name="Lai Z."/>
            <person name="Le Paslier M.C."/>
            <person name="Lippi Y."/>
            <person name="Lorenzon L."/>
            <person name="Mandel J.R."/>
            <person name="Marage G."/>
            <person name="Marchand G."/>
            <person name="Marquand E."/>
            <person name="Bret-Mestries E."/>
            <person name="Morien E."/>
            <person name="Nambeesan S."/>
            <person name="Nguyen T."/>
            <person name="Pegot-Espagnet P."/>
            <person name="Pouilly N."/>
            <person name="Raftis F."/>
            <person name="Sallet E."/>
            <person name="Schiex T."/>
            <person name="Thomas J."/>
            <person name="Vandecasteele C."/>
            <person name="Vares D."/>
            <person name="Vear F."/>
            <person name="Vautrin S."/>
            <person name="Crespi M."/>
            <person name="Mangin B."/>
            <person name="Burke J.M."/>
            <person name="Salse J."/>
            <person name="Munos S."/>
            <person name="Vincourt P."/>
            <person name="Rieseberg L.H."/>
            <person name="Langlade N.B."/>
        </authorList>
    </citation>
    <scope>NUCLEOTIDE SEQUENCE [LARGE SCALE GENOMIC DNA]</scope>
    <source>
        <strain evidence="3">cv. SF193</strain>
    </source>
</reference>
<feature type="region of interest" description="Disordered" evidence="1">
    <location>
        <begin position="22"/>
        <end position="50"/>
    </location>
</feature>
<evidence type="ECO:0000313" key="2">
    <source>
        <dbReference type="EMBL" id="OTG22720.1"/>
    </source>
</evidence>